<keyword evidence="5" id="KW-1185">Reference proteome</keyword>
<feature type="chain" id="PRO_5035174062" description="Polyhydroxybutyrate depolymerase" evidence="3">
    <location>
        <begin position="20"/>
        <end position="274"/>
    </location>
</feature>
<dbReference type="Proteomes" id="UP000626220">
    <property type="component" value="Unassembled WGS sequence"/>
</dbReference>
<gene>
    <name evidence="4" type="ORF">GCM10017056_31860</name>
</gene>
<comment type="caution">
    <text evidence="4">The sequence shown here is derived from an EMBL/GenBank/DDBJ whole genome shotgun (WGS) entry which is preliminary data.</text>
</comment>
<dbReference type="InterPro" id="IPR029058">
    <property type="entry name" value="AB_hydrolase_fold"/>
</dbReference>
<reference evidence="4" key="2">
    <citation type="submission" date="2020-09" db="EMBL/GenBank/DDBJ databases">
        <authorList>
            <person name="Sun Q."/>
            <person name="Kim S."/>
        </authorList>
    </citation>
    <scope>NUCLEOTIDE SEQUENCE</scope>
    <source>
        <strain evidence="4">KCTC 42650</strain>
    </source>
</reference>
<sequence length="274" mass="29070">MKLWLAALCLALAGGSAQAGCGADPEPCRLADGEYHALLPKAGGQGAPVVLWLHGAGSNGGNAVRNAALMEALTGRGYAVLAPTGSRQFGERGASWNFLPGWEGRDETDFLRRAVADASARFGTDAKSVLLAGFSAGGFMVTYLACTAPETFAAYAPVSGGFWRPLPDGCAGPVRLFQTHGWADRTVPLEGRVLRSGEFEQGDIFQGMELWRQANGCAGQDPTAYGETGIFWRRKWEDCAAGSALELALFPGGHTVPEGWVDMVLDWFESLEIP</sequence>
<dbReference type="AlphaFoldDB" id="A0A8J3M922"/>
<dbReference type="SUPFAM" id="SSF53474">
    <property type="entry name" value="alpha/beta-Hydrolases"/>
    <property type="match status" value="1"/>
</dbReference>
<evidence type="ECO:0000313" key="4">
    <source>
        <dbReference type="EMBL" id="GHF57986.1"/>
    </source>
</evidence>
<proteinExistence type="predicted"/>
<dbReference type="GO" id="GO:0016787">
    <property type="term" value="F:hydrolase activity"/>
    <property type="evidence" value="ECO:0007669"/>
    <property type="project" value="UniProtKB-KW"/>
</dbReference>
<evidence type="ECO:0000313" key="5">
    <source>
        <dbReference type="Proteomes" id="UP000626220"/>
    </source>
</evidence>
<keyword evidence="1 3" id="KW-0732">Signal</keyword>
<keyword evidence="2" id="KW-0378">Hydrolase</keyword>
<dbReference type="RefSeq" id="WP_189681088.1">
    <property type="nucleotide sequence ID" value="NZ_BNCJ01000009.1"/>
</dbReference>
<dbReference type="EMBL" id="BNCJ01000009">
    <property type="protein sequence ID" value="GHF57986.1"/>
    <property type="molecule type" value="Genomic_DNA"/>
</dbReference>
<dbReference type="Gene3D" id="3.40.50.1820">
    <property type="entry name" value="alpha/beta hydrolase"/>
    <property type="match status" value="1"/>
</dbReference>
<organism evidence="4 5">
    <name type="scientific">Seohaeicola zhoushanensis</name>
    <dbReference type="NCBI Taxonomy" id="1569283"/>
    <lineage>
        <taxon>Bacteria</taxon>
        <taxon>Pseudomonadati</taxon>
        <taxon>Pseudomonadota</taxon>
        <taxon>Alphaproteobacteria</taxon>
        <taxon>Rhodobacterales</taxon>
        <taxon>Roseobacteraceae</taxon>
        <taxon>Seohaeicola</taxon>
    </lineage>
</organism>
<dbReference type="InterPro" id="IPR000801">
    <property type="entry name" value="Esterase-like"/>
</dbReference>
<evidence type="ECO:0000256" key="2">
    <source>
        <dbReference type="ARBA" id="ARBA00022801"/>
    </source>
</evidence>
<protein>
    <recommendedName>
        <fullName evidence="6">Polyhydroxybutyrate depolymerase</fullName>
    </recommendedName>
</protein>
<evidence type="ECO:0008006" key="6">
    <source>
        <dbReference type="Google" id="ProtNLM"/>
    </source>
</evidence>
<dbReference type="InterPro" id="IPR050955">
    <property type="entry name" value="Plant_Biomass_Hydrol_Est"/>
</dbReference>
<feature type="signal peptide" evidence="3">
    <location>
        <begin position="1"/>
        <end position="19"/>
    </location>
</feature>
<dbReference type="PANTHER" id="PTHR43037">
    <property type="entry name" value="UNNAMED PRODUCT-RELATED"/>
    <property type="match status" value="1"/>
</dbReference>
<evidence type="ECO:0000256" key="1">
    <source>
        <dbReference type="ARBA" id="ARBA00022729"/>
    </source>
</evidence>
<reference evidence="4" key="1">
    <citation type="journal article" date="2014" name="Int. J. Syst. Evol. Microbiol.">
        <title>Complete genome sequence of Corynebacterium casei LMG S-19264T (=DSM 44701T), isolated from a smear-ripened cheese.</title>
        <authorList>
            <consortium name="US DOE Joint Genome Institute (JGI-PGF)"/>
            <person name="Walter F."/>
            <person name="Albersmeier A."/>
            <person name="Kalinowski J."/>
            <person name="Ruckert C."/>
        </authorList>
    </citation>
    <scope>NUCLEOTIDE SEQUENCE</scope>
    <source>
        <strain evidence="4">KCTC 42650</strain>
    </source>
</reference>
<accession>A0A8J3M922</accession>
<dbReference type="Pfam" id="PF00756">
    <property type="entry name" value="Esterase"/>
    <property type="match status" value="1"/>
</dbReference>
<name>A0A8J3M922_9RHOB</name>
<dbReference type="PANTHER" id="PTHR43037:SF5">
    <property type="entry name" value="FERULOYL ESTERASE"/>
    <property type="match status" value="1"/>
</dbReference>
<evidence type="ECO:0000256" key="3">
    <source>
        <dbReference type="SAM" id="SignalP"/>
    </source>
</evidence>